<dbReference type="AlphaFoldDB" id="A0A2S6FHF2"/>
<gene>
    <name evidence="3" type="ORF">CD175_18730</name>
</gene>
<comment type="caution">
    <text evidence="3">The sequence shown here is derived from an EMBL/GenBank/DDBJ whole genome shotgun (WGS) entry which is preliminary data.</text>
</comment>
<feature type="coiled-coil region" evidence="1">
    <location>
        <begin position="52"/>
        <end position="79"/>
    </location>
</feature>
<evidence type="ECO:0000313" key="4">
    <source>
        <dbReference type="Proteomes" id="UP000238541"/>
    </source>
</evidence>
<feature type="transmembrane region" description="Helical" evidence="2">
    <location>
        <begin position="30"/>
        <end position="49"/>
    </location>
</feature>
<accession>A0A2S6FHF2</accession>
<proteinExistence type="predicted"/>
<protein>
    <submittedName>
        <fullName evidence="3">Uncharacterized protein</fullName>
    </submittedName>
</protein>
<keyword evidence="2" id="KW-1133">Transmembrane helix</keyword>
<evidence type="ECO:0000313" key="3">
    <source>
        <dbReference type="EMBL" id="PPK36883.1"/>
    </source>
</evidence>
<sequence>MNLQKRWQRLRAARSPMIDFLHPGTTRRPLVALLWLITLMVMFTTWEHWQQMQHQQRQTDELEQQFIQLARQQEQLIQAAIHLSPEQKEQLVVFSQQAVTPFPLLDALGQAWSSDIALTHLEVNTQTQLLNLELEARVLSDAFRFVERLKDLDGVHVSLQQSNRKTNDPARPVLVKLTLGGG</sequence>
<evidence type="ECO:0000256" key="2">
    <source>
        <dbReference type="SAM" id="Phobius"/>
    </source>
</evidence>
<keyword evidence="2" id="KW-0812">Transmembrane</keyword>
<keyword evidence="1" id="KW-0175">Coiled coil</keyword>
<dbReference type="RefSeq" id="WP_104450065.1">
    <property type="nucleotide sequence ID" value="NZ_JBLZZR010000215.1"/>
</dbReference>
<keyword evidence="4" id="KW-1185">Reference proteome</keyword>
<keyword evidence="2" id="KW-0472">Membrane</keyword>
<name>A0A2S6FHF2_9PSED</name>
<organism evidence="3 4">
    <name type="scientific">Pseudomonas laurylsulfatiphila</name>
    <dbReference type="NCBI Taxonomy" id="2011015"/>
    <lineage>
        <taxon>Bacteria</taxon>
        <taxon>Pseudomonadati</taxon>
        <taxon>Pseudomonadota</taxon>
        <taxon>Gammaproteobacteria</taxon>
        <taxon>Pseudomonadales</taxon>
        <taxon>Pseudomonadaceae</taxon>
        <taxon>Pseudomonas</taxon>
    </lineage>
</organism>
<evidence type="ECO:0000256" key="1">
    <source>
        <dbReference type="SAM" id="Coils"/>
    </source>
</evidence>
<reference evidence="4" key="1">
    <citation type="submission" date="2017-06" db="EMBL/GenBank/DDBJ databases">
        <authorList>
            <person name="Furmanczyk E.M."/>
        </authorList>
    </citation>
    <scope>NUCLEOTIDE SEQUENCE [LARGE SCALE GENOMIC DNA]</scope>
    <source>
        <strain evidence="4">AP3_16</strain>
    </source>
</reference>
<dbReference type="Proteomes" id="UP000238541">
    <property type="component" value="Unassembled WGS sequence"/>
</dbReference>
<dbReference type="EMBL" id="NIRS01000005">
    <property type="protein sequence ID" value="PPK36883.1"/>
    <property type="molecule type" value="Genomic_DNA"/>
</dbReference>